<evidence type="ECO:0000256" key="5">
    <source>
        <dbReference type="ARBA" id="ARBA00013170"/>
    </source>
</evidence>
<dbReference type="InterPro" id="IPR004570">
    <property type="entry name" value="Phosphatidylglycerol_P_synth"/>
</dbReference>
<dbReference type="PANTHER" id="PTHR14269:SF62">
    <property type="entry name" value="CDP-DIACYLGLYCEROL--GLYCEROL-3-PHOSPHATE 3-PHOSPHATIDYLTRANSFERASE 1, CHLOROPLASTIC"/>
    <property type="match status" value="1"/>
</dbReference>
<dbReference type="PROSITE" id="PS00379">
    <property type="entry name" value="CDP_ALCOHOL_P_TRANSF"/>
    <property type="match status" value="1"/>
</dbReference>
<keyword evidence="8 17" id="KW-0808">Transferase</keyword>
<dbReference type="GO" id="GO:0006655">
    <property type="term" value="P:phosphatidylglycerol biosynthetic process"/>
    <property type="evidence" value="ECO:0007669"/>
    <property type="project" value="UniProtKB-UniPathway"/>
</dbReference>
<evidence type="ECO:0000256" key="18">
    <source>
        <dbReference type="SAM" id="Phobius"/>
    </source>
</evidence>
<evidence type="ECO:0000256" key="13">
    <source>
        <dbReference type="ARBA" id="ARBA00023209"/>
    </source>
</evidence>
<dbReference type="EMBL" id="FUWM01000018">
    <property type="protein sequence ID" value="SJZ88606.1"/>
    <property type="molecule type" value="Genomic_DNA"/>
</dbReference>
<dbReference type="Pfam" id="PF01066">
    <property type="entry name" value="CDP-OH_P_transf"/>
    <property type="match status" value="1"/>
</dbReference>
<dbReference type="EC" id="2.7.8.5" evidence="5 16"/>
<dbReference type="RefSeq" id="WP_078810537.1">
    <property type="nucleotide sequence ID" value="NZ_FUWM01000018.1"/>
</dbReference>
<keyword evidence="10 18" id="KW-1133">Transmembrane helix</keyword>
<evidence type="ECO:0000313" key="19">
    <source>
        <dbReference type="EMBL" id="SJZ88606.1"/>
    </source>
</evidence>
<dbReference type="PIRSF" id="PIRSF000847">
    <property type="entry name" value="Phos_ph_gly_syn"/>
    <property type="match status" value="1"/>
</dbReference>
<dbReference type="InterPro" id="IPR000462">
    <property type="entry name" value="CDP-OH_P_trans"/>
</dbReference>
<evidence type="ECO:0000256" key="8">
    <source>
        <dbReference type="ARBA" id="ARBA00022679"/>
    </source>
</evidence>
<sequence length="172" mass="19503">MNIANRLTFSRILIIPIFLFAFFVQFKYHLLVAAIIFFLSGLTDLFDGYIARTYNQVSELGKLLDPLADKLTMITVFVALAINNLIPTWVLVIVLAREGIILLGAMLVYSNKADIINPSKFGKYATFSLYVTAFAYIIKWKMFQYFSFLAIPLTLISGIDYCIKAYNNLLNG</sequence>
<gene>
    <name evidence="19" type="ORF">SAMN02745118_02099</name>
</gene>
<feature type="transmembrane region" description="Helical" evidence="18">
    <location>
        <begin position="144"/>
        <end position="163"/>
    </location>
</feature>
<dbReference type="GO" id="GO:0016020">
    <property type="term" value="C:membrane"/>
    <property type="evidence" value="ECO:0007669"/>
    <property type="project" value="UniProtKB-SubCell"/>
</dbReference>
<evidence type="ECO:0000256" key="4">
    <source>
        <dbReference type="ARBA" id="ARBA00010441"/>
    </source>
</evidence>
<accession>A0A1T4PBI9</accession>
<dbReference type="Gene3D" id="1.20.120.1760">
    <property type="match status" value="1"/>
</dbReference>
<evidence type="ECO:0000256" key="15">
    <source>
        <dbReference type="ARBA" id="ARBA00048586"/>
    </source>
</evidence>
<keyword evidence="7" id="KW-0444">Lipid biosynthesis</keyword>
<dbReference type="AlphaFoldDB" id="A0A1T4PBI9"/>
<dbReference type="InterPro" id="IPR043130">
    <property type="entry name" value="CDP-OH_PTrfase_TM_dom"/>
</dbReference>
<dbReference type="InterPro" id="IPR048254">
    <property type="entry name" value="CDP_ALCOHOL_P_TRANSF_CS"/>
</dbReference>
<dbReference type="InterPro" id="IPR050324">
    <property type="entry name" value="CDP-alcohol_PTase-I"/>
</dbReference>
<keyword evidence="20" id="KW-1185">Reference proteome</keyword>
<evidence type="ECO:0000313" key="20">
    <source>
        <dbReference type="Proteomes" id="UP000190625"/>
    </source>
</evidence>
<evidence type="ECO:0000256" key="7">
    <source>
        <dbReference type="ARBA" id="ARBA00022516"/>
    </source>
</evidence>
<evidence type="ECO:0000256" key="10">
    <source>
        <dbReference type="ARBA" id="ARBA00022989"/>
    </source>
</evidence>
<dbReference type="PANTHER" id="PTHR14269">
    <property type="entry name" value="CDP-DIACYLGLYCEROL--GLYCEROL-3-PHOSPHATE 3-PHOSPHATIDYLTRANSFERASE-RELATED"/>
    <property type="match status" value="1"/>
</dbReference>
<dbReference type="GO" id="GO:0008444">
    <property type="term" value="F:CDP-diacylglycerol-glycerol-3-phosphate 3-phosphatidyltransferase activity"/>
    <property type="evidence" value="ECO:0007669"/>
    <property type="project" value="UniProtKB-UniRule"/>
</dbReference>
<evidence type="ECO:0000256" key="2">
    <source>
        <dbReference type="ARBA" id="ARBA00004141"/>
    </source>
</evidence>
<comment type="subcellular location">
    <subcellularLocation>
        <location evidence="2">Membrane</location>
        <topology evidence="2">Multi-pass membrane protein</topology>
    </subcellularLocation>
</comment>
<keyword evidence="12 18" id="KW-0472">Membrane</keyword>
<comment type="function">
    <text evidence="1">This protein catalyzes the committed step to the synthesis of the acidic phospholipids.</text>
</comment>
<evidence type="ECO:0000256" key="11">
    <source>
        <dbReference type="ARBA" id="ARBA00023098"/>
    </source>
</evidence>
<comment type="pathway">
    <text evidence="3">Phospholipid metabolism; phosphatidylglycerol biosynthesis; phosphatidylglycerol from CDP-diacylglycerol: step 1/2.</text>
</comment>
<reference evidence="20" key="1">
    <citation type="submission" date="2017-02" db="EMBL/GenBank/DDBJ databases">
        <authorList>
            <person name="Varghese N."/>
            <person name="Submissions S."/>
        </authorList>
    </citation>
    <scope>NUCLEOTIDE SEQUENCE [LARGE SCALE GENOMIC DNA]</scope>
    <source>
        <strain evidence="20">ATCC BAA-73</strain>
    </source>
</reference>
<evidence type="ECO:0000256" key="14">
    <source>
        <dbReference type="ARBA" id="ARBA00023264"/>
    </source>
</evidence>
<keyword evidence="11" id="KW-0443">Lipid metabolism</keyword>
<evidence type="ECO:0000256" key="6">
    <source>
        <dbReference type="ARBA" id="ARBA00014944"/>
    </source>
</evidence>
<keyword evidence="9 18" id="KW-0812">Transmembrane</keyword>
<dbReference type="NCBIfam" id="TIGR00560">
    <property type="entry name" value="pgsA"/>
    <property type="match status" value="1"/>
</dbReference>
<dbReference type="Proteomes" id="UP000190625">
    <property type="component" value="Unassembled WGS sequence"/>
</dbReference>
<evidence type="ECO:0000256" key="17">
    <source>
        <dbReference type="RuleBase" id="RU003750"/>
    </source>
</evidence>
<evidence type="ECO:0000256" key="1">
    <source>
        <dbReference type="ARBA" id="ARBA00003973"/>
    </source>
</evidence>
<protein>
    <recommendedName>
        <fullName evidence="6 16">CDP-diacylglycerol--glycerol-3-phosphate 3-phosphatidyltransferase</fullName>
        <ecNumber evidence="5 16">2.7.8.5</ecNumber>
    </recommendedName>
</protein>
<dbReference type="OrthoDB" id="9796672at2"/>
<name>A0A1T4PBI9_9FIRM</name>
<dbReference type="STRING" id="142842.SAMN02745118_02099"/>
<comment type="similarity">
    <text evidence="4 17">Belongs to the CDP-alcohol phosphatidyltransferase class-I family.</text>
</comment>
<evidence type="ECO:0000256" key="12">
    <source>
        <dbReference type="ARBA" id="ARBA00023136"/>
    </source>
</evidence>
<proteinExistence type="inferred from homology"/>
<keyword evidence="14" id="KW-1208">Phospholipid metabolism</keyword>
<organism evidence="19 20">
    <name type="scientific">Selenihalanaerobacter shriftii</name>
    <dbReference type="NCBI Taxonomy" id="142842"/>
    <lineage>
        <taxon>Bacteria</taxon>
        <taxon>Bacillati</taxon>
        <taxon>Bacillota</taxon>
        <taxon>Clostridia</taxon>
        <taxon>Halanaerobiales</taxon>
        <taxon>Halobacteroidaceae</taxon>
        <taxon>Selenihalanaerobacter</taxon>
    </lineage>
</organism>
<evidence type="ECO:0000256" key="16">
    <source>
        <dbReference type="NCBIfam" id="TIGR00560"/>
    </source>
</evidence>
<keyword evidence="13" id="KW-0594">Phospholipid biosynthesis</keyword>
<comment type="catalytic activity">
    <reaction evidence="15">
        <text>a CDP-1,2-diacyl-sn-glycerol + sn-glycerol 3-phosphate = a 1,2-diacyl-sn-glycero-3-phospho-(1'-sn-glycero-3'-phosphate) + CMP + H(+)</text>
        <dbReference type="Rhea" id="RHEA:12593"/>
        <dbReference type="ChEBI" id="CHEBI:15378"/>
        <dbReference type="ChEBI" id="CHEBI:57597"/>
        <dbReference type="ChEBI" id="CHEBI:58332"/>
        <dbReference type="ChEBI" id="CHEBI:60110"/>
        <dbReference type="ChEBI" id="CHEBI:60377"/>
        <dbReference type="EC" id="2.7.8.5"/>
    </reaction>
</comment>
<evidence type="ECO:0000256" key="9">
    <source>
        <dbReference type="ARBA" id="ARBA00022692"/>
    </source>
</evidence>
<dbReference type="UniPathway" id="UPA00084">
    <property type="reaction ID" value="UER00503"/>
</dbReference>
<feature type="transmembrane region" description="Helical" evidence="18">
    <location>
        <begin position="121"/>
        <end position="138"/>
    </location>
</feature>
<evidence type="ECO:0000256" key="3">
    <source>
        <dbReference type="ARBA" id="ARBA00005042"/>
    </source>
</evidence>